<sequence length="456" mass="49533">MNAVRVYQHLSIALLVALCFLIFFIAFNSGKTTALMFGDDSSEFSVNGECSDTRFRGPGMGNISAGIGVEMSIENDASDCSSLFDQGLIFLASESANLALRAIEFGDDEGGWPEDGECDDPRFDGEAVASSADDVRQDATDCRTLLYQGSVNFVGEDNIPPADEFDDDPVLADIDFGDDLSDWANDGECDDPRFGGGGSATTLLDEDALHDAADCSALYAAGEIFYVGDTWDNAGIIERGVLEFEDDVDDETGKYLDSYFFEGSANQRTVFELRSVDFDTYLIVIAPNGEEFENDDYEGDLNRSRLSLDLTLSGAYEVLVTSFGSGETGAYTLEINTEDELEGEVTLDEIGRLEAGDEVQASGEFIDSFEIVALPGQLLTISLKSEDFDTYLIVKSPSGEFFSDDDSLGFGSNSLLEIEAAEFGTFDIQVTSYFEEETGEYALQVVSSIMDIPNFE</sequence>
<evidence type="ECO:0008006" key="5">
    <source>
        <dbReference type="Google" id="ProtNLM"/>
    </source>
</evidence>
<accession>A0A2A5CE72</accession>
<dbReference type="AlphaFoldDB" id="A0A2A5CE72"/>
<gene>
    <name evidence="3" type="ORF">COA71_02720</name>
    <name evidence="2" type="ORF">COA71_07400</name>
</gene>
<dbReference type="Gene3D" id="2.60.120.380">
    <property type="match status" value="2"/>
</dbReference>
<protein>
    <recommendedName>
        <fullName evidence="5">Peptidase C-terminal archaeal/bacterial domain-containing protein</fullName>
    </recommendedName>
</protein>
<organism evidence="2 4">
    <name type="scientific">SAR86 cluster bacterium</name>
    <dbReference type="NCBI Taxonomy" id="2030880"/>
    <lineage>
        <taxon>Bacteria</taxon>
        <taxon>Pseudomonadati</taxon>
        <taxon>Pseudomonadota</taxon>
        <taxon>Gammaproteobacteria</taxon>
        <taxon>SAR86 cluster</taxon>
    </lineage>
</organism>
<evidence type="ECO:0000313" key="2">
    <source>
        <dbReference type="EMBL" id="PCJ41828.1"/>
    </source>
</evidence>
<evidence type="ECO:0000313" key="3">
    <source>
        <dbReference type="EMBL" id="PCJ43795.1"/>
    </source>
</evidence>
<dbReference type="EMBL" id="NVWI01000004">
    <property type="protein sequence ID" value="PCJ41828.1"/>
    <property type="molecule type" value="Genomic_DNA"/>
</dbReference>
<feature type="transmembrane region" description="Helical" evidence="1">
    <location>
        <begin position="6"/>
        <end position="27"/>
    </location>
</feature>
<dbReference type="Proteomes" id="UP000228987">
    <property type="component" value="Unassembled WGS sequence"/>
</dbReference>
<keyword evidence="1" id="KW-1133">Transmembrane helix</keyword>
<reference evidence="2" key="2">
    <citation type="journal article" date="2018" name="ISME J.">
        <title>A dynamic microbial community with high functional redundancy inhabits the cold, oxic subseafloor aquifer.</title>
        <authorList>
            <person name="Tully B.J."/>
            <person name="Wheat C.G."/>
            <person name="Glazer B.T."/>
            <person name="Huber J.A."/>
        </authorList>
    </citation>
    <scope>NUCLEOTIDE SEQUENCE</scope>
    <source>
        <strain evidence="2">NORP41</strain>
    </source>
</reference>
<reference evidence="4" key="1">
    <citation type="submission" date="2017-08" db="EMBL/GenBank/DDBJ databases">
        <title>A dynamic microbial community with high functional redundancy inhabits the cold, oxic subseafloor aquifer.</title>
        <authorList>
            <person name="Tully B.J."/>
            <person name="Wheat C.G."/>
            <person name="Glazer B.T."/>
            <person name="Huber J.A."/>
        </authorList>
    </citation>
    <scope>NUCLEOTIDE SEQUENCE [LARGE SCALE GENOMIC DNA]</scope>
</reference>
<keyword evidence="1" id="KW-0812">Transmembrane</keyword>
<evidence type="ECO:0000313" key="4">
    <source>
        <dbReference type="Proteomes" id="UP000228987"/>
    </source>
</evidence>
<evidence type="ECO:0000256" key="1">
    <source>
        <dbReference type="SAM" id="Phobius"/>
    </source>
</evidence>
<name>A0A2A5CE72_9GAMM</name>
<keyword evidence="1" id="KW-0472">Membrane</keyword>
<dbReference type="EMBL" id="NVWI01000001">
    <property type="protein sequence ID" value="PCJ43795.1"/>
    <property type="molecule type" value="Genomic_DNA"/>
</dbReference>
<proteinExistence type="predicted"/>
<comment type="caution">
    <text evidence="2">The sequence shown here is derived from an EMBL/GenBank/DDBJ whole genome shotgun (WGS) entry which is preliminary data.</text>
</comment>